<keyword evidence="2" id="KW-0812">Transmembrane</keyword>
<feature type="compositionally biased region" description="Low complexity" evidence="1">
    <location>
        <begin position="173"/>
        <end position="197"/>
    </location>
</feature>
<dbReference type="OrthoDB" id="3712305at2"/>
<proteinExistence type="predicted"/>
<evidence type="ECO:0008006" key="5">
    <source>
        <dbReference type="Google" id="ProtNLM"/>
    </source>
</evidence>
<evidence type="ECO:0000256" key="1">
    <source>
        <dbReference type="SAM" id="MobiDB-lite"/>
    </source>
</evidence>
<organism evidence="3 4">
    <name type="scientific">Actinophytocola xinjiangensis</name>
    <dbReference type="NCBI Taxonomy" id="485602"/>
    <lineage>
        <taxon>Bacteria</taxon>
        <taxon>Bacillati</taxon>
        <taxon>Actinomycetota</taxon>
        <taxon>Actinomycetes</taxon>
        <taxon>Pseudonocardiales</taxon>
        <taxon>Pseudonocardiaceae</taxon>
    </lineage>
</organism>
<dbReference type="Proteomes" id="UP000185696">
    <property type="component" value="Unassembled WGS sequence"/>
</dbReference>
<keyword evidence="2" id="KW-0472">Membrane</keyword>
<name>A0A7Z1AVW0_9PSEU</name>
<evidence type="ECO:0000256" key="2">
    <source>
        <dbReference type="SAM" id="Phobius"/>
    </source>
</evidence>
<protein>
    <recommendedName>
        <fullName evidence="5">Tight adherence protein B</fullName>
    </recommendedName>
</protein>
<comment type="caution">
    <text evidence="3">The sequence shown here is derived from an EMBL/GenBank/DDBJ whole genome shotgun (WGS) entry which is preliminary data.</text>
</comment>
<dbReference type="AlphaFoldDB" id="A0A7Z1AVW0"/>
<evidence type="ECO:0000313" key="4">
    <source>
        <dbReference type="Proteomes" id="UP000185696"/>
    </source>
</evidence>
<accession>A0A7Z1AVW0</accession>
<keyword evidence="4" id="KW-1185">Reference proteome</keyword>
<dbReference type="EMBL" id="MSIF01000014">
    <property type="protein sequence ID" value="OLF07764.1"/>
    <property type="molecule type" value="Genomic_DNA"/>
</dbReference>
<sequence length="347" mass="35512">MLTAALLAVATLCWPISRARTRLNTLTAPRTPRRHRRPRLNTHVLTTACAATGWLVAALPGAIAATLATVTARRRWRSRTTIARSLTTTEALAEAIRSLVAALRAGAHPADAADSAAQDALPEAAAPLRALATAARLNGTPSPTLTARFAGISPSAASARFTGTSSPAASARFTGTPSSAGAAGFTGTPPPTAAAGFTGATARFNHASPSAATARSAGAPQSVASARFTGAPPSAATAVARISRAWSLSQHHGLPLADVLDTLVRDLDQRVRFTRQVQARLAGPRTSATVLALLPALGLIFGELMGAHPLHVLTSTTPGRLLLLTGVALICLGITWSAHLTHQAAPL</sequence>
<dbReference type="RefSeq" id="WP_075135604.1">
    <property type="nucleotide sequence ID" value="NZ_MSIF01000014.1"/>
</dbReference>
<dbReference type="PANTHER" id="PTHR35007:SF4">
    <property type="entry name" value="CONSERVED TRANSMEMBRANE PROTEIN-RELATED"/>
    <property type="match status" value="1"/>
</dbReference>
<feature type="region of interest" description="Disordered" evidence="1">
    <location>
        <begin position="160"/>
        <end position="197"/>
    </location>
</feature>
<keyword evidence="2" id="KW-1133">Transmembrane helix</keyword>
<feature type="transmembrane region" description="Helical" evidence="2">
    <location>
        <begin position="321"/>
        <end position="341"/>
    </location>
</feature>
<gene>
    <name evidence="3" type="ORF">BLA60_25895</name>
</gene>
<dbReference type="PANTHER" id="PTHR35007">
    <property type="entry name" value="INTEGRAL MEMBRANE PROTEIN-RELATED"/>
    <property type="match status" value="1"/>
</dbReference>
<feature type="transmembrane region" description="Helical" evidence="2">
    <location>
        <begin position="282"/>
        <end position="301"/>
    </location>
</feature>
<evidence type="ECO:0000313" key="3">
    <source>
        <dbReference type="EMBL" id="OLF07764.1"/>
    </source>
</evidence>
<reference evidence="3 4" key="1">
    <citation type="submission" date="2016-12" db="EMBL/GenBank/DDBJ databases">
        <title>The draft genome sequence of Actinophytocola xinjiangensis.</title>
        <authorList>
            <person name="Wang W."/>
            <person name="Yuan L."/>
        </authorList>
    </citation>
    <scope>NUCLEOTIDE SEQUENCE [LARGE SCALE GENOMIC DNA]</scope>
    <source>
        <strain evidence="3 4">CGMCC 4.4663</strain>
    </source>
</reference>
<feature type="transmembrane region" description="Helical" evidence="2">
    <location>
        <begin position="43"/>
        <end position="70"/>
    </location>
</feature>